<proteinExistence type="predicted"/>
<sequence length="233" mass="26929">MAEQGQVIFKKVGVSDKKMLFREIASDRIQVALKGENDEIFHLIAIQTEKDEDLLCHHTADSKKFERPQKVMVNFPFRSERYFFQSELSFHSGWAVLKIDSDLFQLQRRANARIDLPSRYDAVFTLHLHGGKNYFLEGRIVDVSAGGIKVELPFIAPELVLGEKIKGTMRLGIRRPMEFELEVRFAQKKDLQGKPSQVAGLQFLDVDHTMENRLLSLMMDLQREIFVKYAGKR</sequence>
<dbReference type="Pfam" id="PF07238">
    <property type="entry name" value="PilZ"/>
    <property type="match status" value="1"/>
</dbReference>
<evidence type="ECO:0000313" key="3">
    <source>
        <dbReference type="Proteomes" id="UP001152321"/>
    </source>
</evidence>
<feature type="domain" description="PilZ" evidence="1">
    <location>
        <begin position="107"/>
        <end position="218"/>
    </location>
</feature>
<evidence type="ECO:0000259" key="1">
    <source>
        <dbReference type="Pfam" id="PF07238"/>
    </source>
</evidence>
<comment type="caution">
    <text evidence="2">The sequence shown here is derived from an EMBL/GenBank/DDBJ whole genome shotgun (WGS) entry which is preliminary data.</text>
</comment>
<dbReference type="RefSeq" id="WP_277577372.1">
    <property type="nucleotide sequence ID" value="NZ_JANRMI010000002.1"/>
</dbReference>
<organism evidence="2 3">
    <name type="scientific">Bdellovibrio svalbardensis</name>
    <dbReference type="NCBI Taxonomy" id="2972972"/>
    <lineage>
        <taxon>Bacteria</taxon>
        <taxon>Pseudomonadati</taxon>
        <taxon>Bdellovibrionota</taxon>
        <taxon>Bdellovibrionia</taxon>
        <taxon>Bdellovibrionales</taxon>
        <taxon>Pseudobdellovibrionaceae</taxon>
        <taxon>Bdellovibrio</taxon>
    </lineage>
</organism>
<accession>A0ABT6DGF6</accession>
<name>A0ABT6DGF6_9BACT</name>
<evidence type="ECO:0000313" key="2">
    <source>
        <dbReference type="EMBL" id="MDG0815893.1"/>
    </source>
</evidence>
<dbReference type="Gene3D" id="2.40.10.220">
    <property type="entry name" value="predicted glycosyltransferase like domains"/>
    <property type="match status" value="1"/>
</dbReference>
<dbReference type="InterPro" id="IPR009875">
    <property type="entry name" value="PilZ_domain"/>
</dbReference>
<keyword evidence="3" id="KW-1185">Reference proteome</keyword>
<protein>
    <submittedName>
        <fullName evidence="2">PilZ domain-containing protein</fullName>
    </submittedName>
</protein>
<reference evidence="2" key="1">
    <citation type="submission" date="2022-08" db="EMBL/GenBank/DDBJ databases">
        <title>Novel Bdellovibrio Species Isolated from Svalbard: Designation Bdellovibrio svalbardensis.</title>
        <authorList>
            <person name="Mitchell R.J."/>
            <person name="Choi S.Y."/>
        </authorList>
    </citation>
    <scope>NUCLEOTIDE SEQUENCE</scope>
    <source>
        <strain evidence="2">PAP01</strain>
    </source>
</reference>
<dbReference type="EMBL" id="JANRMI010000002">
    <property type="protein sequence ID" value="MDG0815893.1"/>
    <property type="molecule type" value="Genomic_DNA"/>
</dbReference>
<dbReference type="Proteomes" id="UP001152321">
    <property type="component" value="Unassembled WGS sequence"/>
</dbReference>
<gene>
    <name evidence="2" type="ORF">NWE73_05940</name>
</gene>
<dbReference type="SUPFAM" id="SSF141371">
    <property type="entry name" value="PilZ domain-like"/>
    <property type="match status" value="1"/>
</dbReference>